<evidence type="ECO:0000313" key="1">
    <source>
        <dbReference type="EMBL" id="KIC77354.1"/>
    </source>
</evidence>
<evidence type="ECO:0000313" key="2">
    <source>
        <dbReference type="Proteomes" id="UP000031339"/>
    </source>
</evidence>
<dbReference type="Gene3D" id="1.10.150.240">
    <property type="entry name" value="Putative phosphatase, domain 2"/>
    <property type="match status" value="1"/>
</dbReference>
<dbReference type="RefSeq" id="WP_006270354.1">
    <property type="nucleotide sequence ID" value="NZ_CP068213.1"/>
</dbReference>
<dbReference type="Proteomes" id="UP000031339">
    <property type="component" value="Unassembled WGS sequence"/>
</dbReference>
<organism evidence="1 2">
    <name type="scientific">Streptococcus constellatus</name>
    <dbReference type="NCBI Taxonomy" id="76860"/>
    <lineage>
        <taxon>Bacteria</taxon>
        <taxon>Bacillati</taxon>
        <taxon>Bacillota</taxon>
        <taxon>Bacilli</taxon>
        <taxon>Lactobacillales</taxon>
        <taxon>Streptococcaceae</taxon>
        <taxon>Streptococcus</taxon>
        <taxon>Streptococcus anginosus group</taxon>
    </lineage>
</organism>
<dbReference type="PANTHER" id="PTHR43611">
    <property type="entry name" value="ALPHA-D-GLUCOSE 1-PHOSPHATE PHOSPHATASE"/>
    <property type="match status" value="1"/>
</dbReference>
<reference evidence="1 2" key="1">
    <citation type="submission" date="2014-12" db="EMBL/GenBank/DDBJ databases">
        <title>Partial genome sequence of Streptococcus constellatus KCOM 1650 (= ChDC B144).</title>
        <authorList>
            <person name="Kook J.-K."/>
            <person name="Park S.-N."/>
            <person name="Lim Y.K."/>
            <person name="Jo E."/>
        </authorList>
    </citation>
    <scope>NUCLEOTIDE SEQUENCE [LARGE SCALE GENOMIC DNA]</scope>
    <source>
        <strain evidence="1 2">KCOM 1650</strain>
    </source>
</reference>
<name>A0A0C1HJA1_STRCV</name>
<dbReference type="Gene3D" id="3.40.50.1000">
    <property type="entry name" value="HAD superfamily/HAD-like"/>
    <property type="match status" value="1"/>
</dbReference>
<dbReference type="SFLD" id="SFLDS00003">
    <property type="entry name" value="Haloacid_Dehalogenase"/>
    <property type="match status" value="1"/>
</dbReference>
<dbReference type="PANTHER" id="PTHR43611:SF3">
    <property type="entry name" value="FLAVIN MONONUCLEOTIDE HYDROLASE 1, CHLOROPLATIC"/>
    <property type="match status" value="1"/>
</dbReference>
<sequence>MIKNLIFDFGNVLIEWNPAKILAAFVEDEEDRKRVKTAVFDSGIWAQTDIGELSLKQAIRKAQKLLDGSYAPTVEAVFTRWYEVIDSYYQLQEKIFEWVQMGYSIYILSTTSEIFYIVENAGLLPMTKVLTGKILSYEVGCAKPDKSIYQKLLTQYTLQASQCVFIDDLQVNLDTAKSLGFETILATSERQNIIAIEELLKKKGSFHRKK</sequence>
<dbReference type="EMBL" id="JWIY01000004">
    <property type="protein sequence ID" value="KIC77354.1"/>
    <property type="molecule type" value="Genomic_DNA"/>
</dbReference>
<dbReference type="InterPro" id="IPR036412">
    <property type="entry name" value="HAD-like_sf"/>
</dbReference>
<dbReference type="SFLD" id="SFLDG01129">
    <property type="entry name" value="C1.5:_HAD__Beta-PGM__Phosphata"/>
    <property type="match status" value="1"/>
</dbReference>
<accession>A0A0C1HJA1</accession>
<dbReference type="CDD" id="cd02603">
    <property type="entry name" value="HAD_sEH-N_like"/>
    <property type="match status" value="1"/>
</dbReference>
<dbReference type="InterPro" id="IPR023214">
    <property type="entry name" value="HAD_sf"/>
</dbReference>
<dbReference type="InterPro" id="IPR006439">
    <property type="entry name" value="HAD-SF_hydro_IA"/>
</dbReference>
<comment type="caution">
    <text evidence="1">The sequence shown here is derived from an EMBL/GenBank/DDBJ whole genome shotgun (WGS) entry which is preliminary data.</text>
</comment>
<dbReference type="GeneID" id="93847956"/>
<protein>
    <submittedName>
        <fullName evidence="1">Haloacid dehalogenase</fullName>
    </submittedName>
</protein>
<dbReference type="AlphaFoldDB" id="A0A0C1HJA1"/>
<dbReference type="eggNOG" id="COG1011">
    <property type="taxonomic scope" value="Bacteria"/>
</dbReference>
<dbReference type="NCBIfam" id="TIGR01509">
    <property type="entry name" value="HAD-SF-IA-v3"/>
    <property type="match status" value="1"/>
</dbReference>
<dbReference type="OrthoDB" id="9797415at2"/>
<dbReference type="InterPro" id="IPR023198">
    <property type="entry name" value="PGP-like_dom2"/>
</dbReference>
<proteinExistence type="predicted"/>
<gene>
    <name evidence="1" type="ORF">RN79_08795</name>
</gene>
<dbReference type="STRING" id="862969.SCI_1907"/>
<dbReference type="SUPFAM" id="SSF56784">
    <property type="entry name" value="HAD-like"/>
    <property type="match status" value="1"/>
</dbReference>
<dbReference type="Pfam" id="PF00702">
    <property type="entry name" value="Hydrolase"/>
    <property type="match status" value="1"/>
</dbReference>